<organism evidence="1 2">
    <name type="scientific">Richelia intracellularis HH01</name>
    <dbReference type="NCBI Taxonomy" id="1165094"/>
    <lineage>
        <taxon>Bacteria</taxon>
        <taxon>Bacillati</taxon>
        <taxon>Cyanobacteriota</taxon>
        <taxon>Cyanophyceae</taxon>
        <taxon>Nostocales</taxon>
        <taxon>Nostocaceae</taxon>
        <taxon>Richelia</taxon>
    </lineage>
</organism>
<name>M1X2C6_9NOST</name>
<evidence type="ECO:0000313" key="1">
    <source>
        <dbReference type="EMBL" id="CCH66590.1"/>
    </source>
</evidence>
<reference evidence="2" key="2">
    <citation type="submission" date="2016-01" db="EMBL/GenBank/DDBJ databases">
        <title>Diatom-associated endosymboitic cyanobacterium lacks core nitrogen metabolism enzymes.</title>
        <authorList>
            <person name="Hilton J.A."/>
            <person name="Foster R.A."/>
            <person name="Tripp H.J."/>
            <person name="Carter B.J."/>
            <person name="Zehr J.P."/>
            <person name="Villareal T.A."/>
        </authorList>
    </citation>
    <scope>NUCLEOTIDE SEQUENCE [LARGE SCALE GENOMIC DNA]</scope>
    <source>
        <strain evidence="2">HH01</strain>
    </source>
</reference>
<dbReference type="STRING" id="1165094.RINTHH_4350"/>
<accession>M1X2C6</accession>
<comment type="caution">
    <text evidence="1">The sequence shown here is derived from an EMBL/GenBank/DDBJ whole genome shotgun (WGS) entry which is preliminary data.</text>
</comment>
<gene>
    <name evidence="1" type="ORF">RINTHH_4350</name>
</gene>
<sequence length="50" mass="5453">MELLPITTQVLRKVTASFGSIYFASPLEILPQYSIIVLPLGQSQGQHVAP</sequence>
<dbReference type="EMBL" id="CAIY01000027">
    <property type="protein sequence ID" value="CCH66590.1"/>
    <property type="molecule type" value="Genomic_DNA"/>
</dbReference>
<evidence type="ECO:0000313" key="2">
    <source>
        <dbReference type="Proteomes" id="UP000053051"/>
    </source>
</evidence>
<dbReference type="Proteomes" id="UP000053051">
    <property type="component" value="Unassembled WGS sequence"/>
</dbReference>
<protein>
    <submittedName>
        <fullName evidence="1">Uncharacterized protein</fullName>
    </submittedName>
</protein>
<keyword evidence="2" id="KW-1185">Reference proteome</keyword>
<dbReference type="AlphaFoldDB" id="M1X2C6"/>
<reference evidence="1 2" key="1">
    <citation type="submission" date="2012-05" db="EMBL/GenBank/DDBJ databases">
        <authorList>
            <person name="Hilton J."/>
        </authorList>
    </citation>
    <scope>NUCLEOTIDE SEQUENCE [LARGE SCALE GENOMIC DNA]</scope>
    <source>
        <strain evidence="1 2">HH01</strain>
    </source>
</reference>
<proteinExistence type="predicted"/>